<evidence type="ECO:0000313" key="3">
    <source>
        <dbReference type="EMBL" id="ELU18000.1"/>
    </source>
</evidence>
<feature type="chain" id="PRO_5008789191" description="F5/8 type C domain-containing protein" evidence="1">
    <location>
        <begin position="22"/>
        <end position="260"/>
    </location>
</feature>
<dbReference type="EMBL" id="KB292170">
    <property type="protein sequence ID" value="ELU18000.1"/>
    <property type="molecule type" value="Genomic_DNA"/>
</dbReference>
<sequence length="260" mass="28862">MTMVSLVILFLLLQRLNIVLSETIGCGCMETAPLINGLNGVEDDQLSASSVHQIFKHHVPAQSRMDSEWKGWICDDSDEDSWLQVDFKIPKEIMAIETRGREEYLEWTVNYKLTWSEDSLAPWSWYTLDGEPQVPGSLAPPTPADISDDDITTCVRVPPSNYPPGELIIQLQGYKQTASITTVSLRGTGIQCLSVSAMVQESRTESCSGMYMLCSVAEGADDCRVTCSSELHTNQMFSMQISLTTPAHTDARLCEAKRVD</sequence>
<keyword evidence="1" id="KW-0732">Signal</keyword>
<dbReference type="EnsemblMetazoa" id="CapteT209296">
    <property type="protein sequence ID" value="CapteP209296"/>
    <property type="gene ID" value="CapteG209296"/>
</dbReference>
<dbReference type="AlphaFoldDB" id="R7VLX4"/>
<dbReference type="PROSITE" id="PS50022">
    <property type="entry name" value="FA58C_3"/>
    <property type="match status" value="1"/>
</dbReference>
<keyword evidence="5" id="KW-1185">Reference proteome</keyword>
<protein>
    <recommendedName>
        <fullName evidence="2">F5/8 type C domain-containing protein</fullName>
    </recommendedName>
</protein>
<proteinExistence type="predicted"/>
<evidence type="ECO:0000256" key="1">
    <source>
        <dbReference type="SAM" id="SignalP"/>
    </source>
</evidence>
<dbReference type="InterPro" id="IPR008979">
    <property type="entry name" value="Galactose-bd-like_sf"/>
</dbReference>
<accession>R7VLX4</accession>
<evidence type="ECO:0000313" key="4">
    <source>
        <dbReference type="EnsemblMetazoa" id="CapteP209296"/>
    </source>
</evidence>
<dbReference type="Pfam" id="PF00754">
    <property type="entry name" value="F5_F8_type_C"/>
    <property type="match status" value="1"/>
</dbReference>
<evidence type="ECO:0000259" key="2">
    <source>
        <dbReference type="PROSITE" id="PS50022"/>
    </source>
</evidence>
<organism evidence="3">
    <name type="scientific">Capitella teleta</name>
    <name type="common">Polychaete worm</name>
    <dbReference type="NCBI Taxonomy" id="283909"/>
    <lineage>
        <taxon>Eukaryota</taxon>
        <taxon>Metazoa</taxon>
        <taxon>Spiralia</taxon>
        <taxon>Lophotrochozoa</taxon>
        <taxon>Annelida</taxon>
        <taxon>Polychaeta</taxon>
        <taxon>Sedentaria</taxon>
        <taxon>Scolecida</taxon>
        <taxon>Capitellidae</taxon>
        <taxon>Capitella</taxon>
    </lineage>
</organism>
<gene>
    <name evidence="3" type="ORF">CAPTEDRAFT_209296</name>
</gene>
<dbReference type="Gene3D" id="2.60.120.260">
    <property type="entry name" value="Galactose-binding domain-like"/>
    <property type="match status" value="1"/>
</dbReference>
<dbReference type="HOGENOM" id="CLU_071135_0_0_1"/>
<dbReference type="Proteomes" id="UP000014760">
    <property type="component" value="Unassembled WGS sequence"/>
</dbReference>
<dbReference type="SUPFAM" id="SSF49785">
    <property type="entry name" value="Galactose-binding domain-like"/>
    <property type="match status" value="1"/>
</dbReference>
<reference evidence="5" key="1">
    <citation type="submission" date="2012-12" db="EMBL/GenBank/DDBJ databases">
        <authorList>
            <person name="Hellsten U."/>
            <person name="Grimwood J."/>
            <person name="Chapman J.A."/>
            <person name="Shapiro H."/>
            <person name="Aerts A."/>
            <person name="Otillar R.P."/>
            <person name="Terry A.Y."/>
            <person name="Boore J.L."/>
            <person name="Simakov O."/>
            <person name="Marletaz F."/>
            <person name="Cho S.-J."/>
            <person name="Edsinger-Gonzales E."/>
            <person name="Havlak P."/>
            <person name="Kuo D.-H."/>
            <person name="Larsson T."/>
            <person name="Lv J."/>
            <person name="Arendt D."/>
            <person name="Savage R."/>
            <person name="Osoegawa K."/>
            <person name="de Jong P."/>
            <person name="Lindberg D.R."/>
            <person name="Seaver E.C."/>
            <person name="Weisblat D.A."/>
            <person name="Putnam N.H."/>
            <person name="Grigoriev I.V."/>
            <person name="Rokhsar D.S."/>
        </authorList>
    </citation>
    <scope>NUCLEOTIDE SEQUENCE</scope>
    <source>
        <strain evidence="5">I ESC-2004</strain>
    </source>
</reference>
<dbReference type="EMBL" id="AMQN01016528">
    <property type="status" value="NOT_ANNOTATED_CDS"/>
    <property type="molecule type" value="Genomic_DNA"/>
</dbReference>
<evidence type="ECO:0000313" key="5">
    <source>
        <dbReference type="Proteomes" id="UP000014760"/>
    </source>
</evidence>
<reference evidence="4" key="3">
    <citation type="submission" date="2015-06" db="UniProtKB">
        <authorList>
            <consortium name="EnsemblMetazoa"/>
        </authorList>
    </citation>
    <scope>IDENTIFICATION</scope>
</reference>
<feature type="signal peptide" evidence="1">
    <location>
        <begin position="1"/>
        <end position="21"/>
    </location>
</feature>
<reference evidence="3 5" key="2">
    <citation type="journal article" date="2013" name="Nature">
        <title>Insights into bilaterian evolution from three spiralian genomes.</title>
        <authorList>
            <person name="Simakov O."/>
            <person name="Marletaz F."/>
            <person name="Cho S.J."/>
            <person name="Edsinger-Gonzales E."/>
            <person name="Havlak P."/>
            <person name="Hellsten U."/>
            <person name="Kuo D.H."/>
            <person name="Larsson T."/>
            <person name="Lv J."/>
            <person name="Arendt D."/>
            <person name="Savage R."/>
            <person name="Osoegawa K."/>
            <person name="de Jong P."/>
            <person name="Grimwood J."/>
            <person name="Chapman J.A."/>
            <person name="Shapiro H."/>
            <person name="Aerts A."/>
            <person name="Otillar R.P."/>
            <person name="Terry A.Y."/>
            <person name="Boore J.L."/>
            <person name="Grigoriev I.V."/>
            <person name="Lindberg D.R."/>
            <person name="Seaver E.C."/>
            <person name="Weisblat D.A."/>
            <person name="Putnam N.H."/>
            <person name="Rokhsar D.S."/>
        </authorList>
    </citation>
    <scope>NUCLEOTIDE SEQUENCE</scope>
    <source>
        <strain evidence="3 5">I ESC-2004</strain>
    </source>
</reference>
<name>R7VLX4_CAPTE</name>
<dbReference type="InterPro" id="IPR000421">
    <property type="entry name" value="FA58C"/>
</dbReference>
<dbReference type="PANTHER" id="PTHR24543">
    <property type="entry name" value="MULTICOPPER OXIDASE-RELATED"/>
    <property type="match status" value="1"/>
</dbReference>
<dbReference type="OrthoDB" id="6126389at2759"/>
<feature type="domain" description="F5/8 type C" evidence="2">
    <location>
        <begin position="28"/>
        <end position="134"/>
    </location>
</feature>